<dbReference type="PANTHER" id="PTHR33209:SF1">
    <property type="entry name" value="PEPTIDASE S49 DOMAIN-CONTAINING PROTEIN"/>
    <property type="match status" value="1"/>
</dbReference>
<keyword evidence="3" id="KW-0378">Hydrolase</keyword>
<evidence type="ECO:0000256" key="4">
    <source>
        <dbReference type="ARBA" id="ARBA00022825"/>
    </source>
</evidence>
<keyword evidence="4" id="KW-0720">Serine protease</keyword>
<evidence type="ECO:0000256" key="2">
    <source>
        <dbReference type="ARBA" id="ARBA00022670"/>
    </source>
</evidence>
<dbReference type="Proteomes" id="UP000325507">
    <property type="component" value="Segment"/>
</dbReference>
<evidence type="ECO:0000313" key="8">
    <source>
        <dbReference type="Proteomes" id="UP000325507"/>
    </source>
</evidence>
<dbReference type="GO" id="GO:0008236">
    <property type="term" value="F:serine-type peptidase activity"/>
    <property type="evidence" value="ECO:0007669"/>
    <property type="project" value="UniProtKB-KW"/>
</dbReference>
<protein>
    <submittedName>
        <fullName evidence="7">Putative prohead protease</fullName>
    </submittedName>
</protein>
<gene>
    <name evidence="7" type="ORF">pEpSNUABM08_14</name>
</gene>
<dbReference type="InterPro" id="IPR029045">
    <property type="entry name" value="ClpP/crotonase-like_dom_sf"/>
</dbReference>
<proteinExistence type="inferred from homology"/>
<dbReference type="InterPro" id="IPR002142">
    <property type="entry name" value="Peptidase_S49"/>
</dbReference>
<comment type="similarity">
    <text evidence="1">Belongs to the peptidase S49 family.</text>
</comment>
<evidence type="ECO:0000256" key="5">
    <source>
        <dbReference type="SAM" id="MobiDB-lite"/>
    </source>
</evidence>
<reference evidence="7 8" key="1">
    <citation type="submission" date="2019-07" db="EMBL/GenBank/DDBJ databases">
        <title>Complete genome sequence of bacteriophage infecting Erwinia pyrifoliae.</title>
        <authorList>
            <person name="Kim S.G."/>
            <person name="Park S.C."/>
        </authorList>
    </citation>
    <scope>NUCLEOTIDE SEQUENCE [LARGE SCALE GENOMIC DNA]</scope>
</reference>
<dbReference type="PANTHER" id="PTHR33209">
    <property type="entry name" value="PROTEASE 4"/>
    <property type="match status" value="1"/>
</dbReference>
<dbReference type="EMBL" id="MN184886">
    <property type="protein sequence ID" value="QEQ94761.1"/>
    <property type="molecule type" value="Genomic_DNA"/>
</dbReference>
<dbReference type="CDD" id="cd07022">
    <property type="entry name" value="S49_Sppa_36K_type"/>
    <property type="match status" value="1"/>
</dbReference>
<sequence>MPQINTTVAQAVARRLSLQPLLTTPEAAIDADMARFLSMTPEERAEEESLYATWKHEVVASFGGQPGGNEKPYAYANGVAVIPIHGMLINRFGGSWGWVTGYQYISRMTMAADADPDVQLIVYDINSGGGEVSGCAEAGAIVASTQTPTMGVIDSRCYSAAYWLGSQVDRLVSTPSGGAGSVGAMTMHIDVSEMMESIGMKVTLMYAGKHKVDGNPYEKLGADVREKTEARLEEIRQDFAETVAEGRGITLESVLATEADCYTAEQAVDLKLIDAIADPSAAILTAMSRMADGDDPFDETDDEEDDMSTAAKTNTNQPKAEVEQPQVDAKQIEADSRARMKAINTHANATAQADLASFLAYDTELSSEMCCAILDKVTAPVAVAPVQENKAETGPTKNGTKAEQDGETTFAKAMDESKNPNLKPNQSENAEASQLDSVLALIPDDMKN</sequence>
<dbReference type="InterPro" id="IPR033855">
    <property type="entry name" value="Protein_C"/>
</dbReference>
<feature type="region of interest" description="Disordered" evidence="5">
    <location>
        <begin position="388"/>
        <end position="448"/>
    </location>
</feature>
<dbReference type="GO" id="GO:0006508">
    <property type="term" value="P:proteolysis"/>
    <property type="evidence" value="ECO:0007669"/>
    <property type="project" value="UniProtKB-KW"/>
</dbReference>
<feature type="compositionally biased region" description="Acidic residues" evidence="5">
    <location>
        <begin position="293"/>
        <end position="307"/>
    </location>
</feature>
<evidence type="ECO:0000259" key="6">
    <source>
        <dbReference type="Pfam" id="PF01343"/>
    </source>
</evidence>
<feature type="domain" description="Peptidase S49" evidence="6">
    <location>
        <begin position="147"/>
        <end position="288"/>
    </location>
</feature>
<name>A0A5J6DAK3_9CAUD</name>
<feature type="compositionally biased region" description="Polar residues" evidence="5">
    <location>
        <begin position="419"/>
        <end position="436"/>
    </location>
</feature>
<dbReference type="Pfam" id="PF01343">
    <property type="entry name" value="Peptidase_S49"/>
    <property type="match status" value="1"/>
</dbReference>
<dbReference type="Gene3D" id="3.90.226.10">
    <property type="entry name" value="2-enoyl-CoA Hydratase, Chain A, domain 1"/>
    <property type="match status" value="1"/>
</dbReference>
<evidence type="ECO:0000256" key="1">
    <source>
        <dbReference type="ARBA" id="ARBA00008683"/>
    </source>
</evidence>
<feature type="region of interest" description="Disordered" evidence="5">
    <location>
        <begin position="292"/>
        <end position="329"/>
    </location>
</feature>
<evidence type="ECO:0000313" key="7">
    <source>
        <dbReference type="EMBL" id="QEQ94761.1"/>
    </source>
</evidence>
<evidence type="ECO:0000256" key="3">
    <source>
        <dbReference type="ARBA" id="ARBA00022801"/>
    </source>
</evidence>
<organism evidence="7 8">
    <name type="scientific">Erwinia phage pEp_SNUABM_08</name>
    <dbReference type="NCBI Taxonomy" id="2593268"/>
    <lineage>
        <taxon>Viruses</taxon>
        <taxon>Duplodnaviria</taxon>
        <taxon>Heunggongvirae</taxon>
        <taxon>Uroviricota</taxon>
        <taxon>Caudoviricetes</taxon>
        <taxon>Casjensviridae</taxon>
        <taxon>Gwanakrovirus</taxon>
        <taxon>Gwanakrovirus SNUABM08</taxon>
    </lineage>
</organism>
<keyword evidence="8" id="KW-1185">Reference proteome</keyword>
<keyword evidence="2 7" id="KW-0645">Protease</keyword>
<accession>A0A5J6DAK3</accession>
<dbReference type="Gene3D" id="6.20.330.10">
    <property type="match status" value="1"/>
</dbReference>
<dbReference type="SUPFAM" id="SSF52096">
    <property type="entry name" value="ClpP/crotonase"/>
    <property type="match status" value="1"/>
</dbReference>